<keyword evidence="2" id="KW-1133">Transmembrane helix</keyword>
<feature type="region of interest" description="Disordered" evidence="1">
    <location>
        <begin position="1"/>
        <end position="68"/>
    </location>
</feature>
<name>A0ABQ7FXC7_DUNSA</name>
<feature type="transmembrane region" description="Helical" evidence="2">
    <location>
        <begin position="152"/>
        <end position="172"/>
    </location>
</feature>
<keyword evidence="2" id="KW-0812">Transmembrane</keyword>
<evidence type="ECO:0000256" key="1">
    <source>
        <dbReference type="SAM" id="MobiDB-lite"/>
    </source>
</evidence>
<keyword evidence="4" id="KW-1185">Reference proteome</keyword>
<evidence type="ECO:0000313" key="4">
    <source>
        <dbReference type="Proteomes" id="UP000815325"/>
    </source>
</evidence>
<keyword evidence="2" id="KW-0472">Membrane</keyword>
<feature type="compositionally biased region" description="Polar residues" evidence="1">
    <location>
        <begin position="1"/>
        <end position="24"/>
    </location>
</feature>
<evidence type="ECO:0000313" key="3">
    <source>
        <dbReference type="EMBL" id="KAF5827010.1"/>
    </source>
</evidence>
<proteinExistence type="predicted"/>
<protein>
    <submittedName>
        <fullName evidence="3">Uncharacterized protein</fullName>
    </submittedName>
</protein>
<sequence>MRTMLSPTTSSVPSVKQQALSSSRPDVRANLFKNVKKSGTTLDKQGGGKDFAKPAPSVPKQEKKRDDGGGLSGVIQALDFSQARSKGDAEILYETKDNWKPGQSKMSREQYAALRRKIGGTYKDYFKDYIEVDVFDKTYTKQGDASTGTVPYLPLLIGVVVAMLGATAVVVAKTGV</sequence>
<dbReference type="PANTHER" id="PTHR36771">
    <property type="entry name" value="POTASSIUM TRANSPORTER"/>
    <property type="match status" value="1"/>
</dbReference>
<accession>A0ABQ7FXC7</accession>
<gene>
    <name evidence="3" type="ORF">DUNSADRAFT_1499</name>
</gene>
<dbReference type="PANTHER" id="PTHR36771:SF2">
    <property type="entry name" value="POTASSIUM TRANSPORTER"/>
    <property type="match status" value="1"/>
</dbReference>
<dbReference type="Proteomes" id="UP000815325">
    <property type="component" value="Unassembled WGS sequence"/>
</dbReference>
<comment type="caution">
    <text evidence="3">The sequence shown here is derived from an EMBL/GenBank/DDBJ whole genome shotgun (WGS) entry which is preliminary data.</text>
</comment>
<dbReference type="EMBL" id="MU070623">
    <property type="protein sequence ID" value="KAF5827010.1"/>
    <property type="molecule type" value="Genomic_DNA"/>
</dbReference>
<evidence type="ECO:0000256" key="2">
    <source>
        <dbReference type="SAM" id="Phobius"/>
    </source>
</evidence>
<organism evidence="3 4">
    <name type="scientific">Dunaliella salina</name>
    <name type="common">Green alga</name>
    <name type="synonym">Protococcus salinus</name>
    <dbReference type="NCBI Taxonomy" id="3046"/>
    <lineage>
        <taxon>Eukaryota</taxon>
        <taxon>Viridiplantae</taxon>
        <taxon>Chlorophyta</taxon>
        <taxon>core chlorophytes</taxon>
        <taxon>Chlorophyceae</taxon>
        <taxon>CS clade</taxon>
        <taxon>Chlamydomonadales</taxon>
        <taxon>Dunaliellaceae</taxon>
        <taxon>Dunaliella</taxon>
    </lineage>
</organism>
<reference evidence="3" key="1">
    <citation type="submission" date="2017-08" db="EMBL/GenBank/DDBJ databases">
        <authorList>
            <person name="Polle J.E."/>
            <person name="Barry K."/>
            <person name="Cushman J."/>
            <person name="Schmutz J."/>
            <person name="Tran D."/>
            <person name="Hathwaick L.T."/>
            <person name="Yim W.C."/>
            <person name="Jenkins J."/>
            <person name="Mckie-Krisberg Z.M."/>
            <person name="Prochnik S."/>
            <person name="Lindquist E."/>
            <person name="Dockter R.B."/>
            <person name="Adam C."/>
            <person name="Molina H."/>
            <person name="Bunkerborg J."/>
            <person name="Jin E."/>
            <person name="Buchheim M."/>
            <person name="Magnuson J."/>
        </authorList>
    </citation>
    <scope>NUCLEOTIDE SEQUENCE</scope>
    <source>
        <strain evidence="3">CCAP 19/18</strain>
    </source>
</reference>